<organism evidence="4 5">
    <name type="scientific">Neorhizobium turbinariae</name>
    <dbReference type="NCBI Taxonomy" id="2937795"/>
    <lineage>
        <taxon>Bacteria</taxon>
        <taxon>Pseudomonadati</taxon>
        <taxon>Pseudomonadota</taxon>
        <taxon>Alphaproteobacteria</taxon>
        <taxon>Hyphomicrobiales</taxon>
        <taxon>Rhizobiaceae</taxon>
        <taxon>Rhizobium/Agrobacterium group</taxon>
        <taxon>Neorhizobium</taxon>
    </lineage>
</organism>
<feature type="region of interest" description="Disordered" evidence="3">
    <location>
        <begin position="99"/>
        <end position="132"/>
    </location>
</feature>
<dbReference type="PANTHER" id="PTHR43008:SF4">
    <property type="entry name" value="CHAIN DEHYDROGENASE, PUTATIVE (AFU_ORTHOLOGUE AFUA_4G08710)-RELATED"/>
    <property type="match status" value="1"/>
</dbReference>
<dbReference type="InterPro" id="IPR036291">
    <property type="entry name" value="NAD(P)-bd_dom_sf"/>
</dbReference>
<evidence type="ECO:0000256" key="1">
    <source>
        <dbReference type="ARBA" id="ARBA00006484"/>
    </source>
</evidence>
<dbReference type="SUPFAM" id="SSF51735">
    <property type="entry name" value="NAD(P)-binding Rossmann-fold domains"/>
    <property type="match status" value="1"/>
</dbReference>
<protein>
    <submittedName>
        <fullName evidence="4">SDR family oxidoreductase</fullName>
    </submittedName>
</protein>
<comment type="similarity">
    <text evidence="1">Belongs to the short-chain dehydrogenases/reductases (SDR) family.</text>
</comment>
<reference evidence="4 5" key="1">
    <citation type="submission" date="2022-04" db="EMBL/GenBank/DDBJ databases">
        <title>Rhizobium coralii sp. nov., isolated from coral Turbinaria peltata.</title>
        <authorList>
            <person name="Sun H."/>
        </authorList>
    </citation>
    <scope>NUCLEOTIDE SEQUENCE [LARGE SCALE GENOMIC DNA]</scope>
    <source>
        <strain evidence="4 5">NTR19</strain>
    </source>
</reference>
<dbReference type="RefSeq" id="WP_248684803.1">
    <property type="nucleotide sequence ID" value="NZ_JALPRY010000030.1"/>
</dbReference>
<evidence type="ECO:0000313" key="4">
    <source>
        <dbReference type="EMBL" id="MCK8782500.1"/>
    </source>
</evidence>
<evidence type="ECO:0000256" key="3">
    <source>
        <dbReference type="SAM" id="MobiDB-lite"/>
    </source>
</evidence>
<evidence type="ECO:0000313" key="5">
    <source>
        <dbReference type="Proteomes" id="UP001202827"/>
    </source>
</evidence>
<feature type="compositionally biased region" description="Basic residues" evidence="3">
    <location>
        <begin position="123"/>
        <end position="132"/>
    </location>
</feature>
<gene>
    <name evidence="4" type="ORF">M0654_21240</name>
</gene>
<dbReference type="Gene3D" id="3.40.50.720">
    <property type="entry name" value="NAD(P)-binding Rossmann-like Domain"/>
    <property type="match status" value="1"/>
</dbReference>
<proteinExistence type="inferred from homology"/>
<dbReference type="Proteomes" id="UP001202827">
    <property type="component" value="Unassembled WGS sequence"/>
</dbReference>
<comment type="caution">
    <text evidence="4">The sequence shown here is derived from an EMBL/GenBank/DDBJ whole genome shotgun (WGS) entry which is preliminary data.</text>
</comment>
<dbReference type="PANTHER" id="PTHR43008">
    <property type="entry name" value="BENZIL REDUCTASE"/>
    <property type="match status" value="1"/>
</dbReference>
<keyword evidence="5" id="KW-1185">Reference proteome</keyword>
<keyword evidence="2" id="KW-0560">Oxidoreductase</keyword>
<sequence>MPAIGHGAIRVQGDVSNPADMDRFFDQIKSEHGRVDVVYAKAGVLESASIDDIQDGHFDRLFDINVKGTVYTVQKALPLMSAGGSVVLTGSGAGSNGFPKPSVFSVQHKNSKNPPKSAGLSGSRRRFPPSLI</sequence>
<name>A0ABT0IXC1_9HYPH</name>
<dbReference type="Pfam" id="PF00106">
    <property type="entry name" value="adh_short"/>
    <property type="match status" value="1"/>
</dbReference>
<feature type="compositionally biased region" description="Polar residues" evidence="3">
    <location>
        <begin position="104"/>
        <end position="114"/>
    </location>
</feature>
<accession>A0ABT0IXC1</accession>
<dbReference type="InterPro" id="IPR002347">
    <property type="entry name" value="SDR_fam"/>
</dbReference>
<dbReference type="EMBL" id="JALPRY010000030">
    <property type="protein sequence ID" value="MCK8782500.1"/>
    <property type="molecule type" value="Genomic_DNA"/>
</dbReference>
<evidence type="ECO:0000256" key="2">
    <source>
        <dbReference type="ARBA" id="ARBA00023002"/>
    </source>
</evidence>
<dbReference type="CDD" id="cd05233">
    <property type="entry name" value="SDR_c"/>
    <property type="match status" value="1"/>
</dbReference>